<sequence>MRLRFTPHDDGRASRSKFKGMKGASRDRRERIDQGTQRDGGHARGTLEDVGVKGITQGTNSLVYTSPRRASDTETECRRRNMQCDNDVICAPVSTWGHKAAWRRTRLVFELRTAHRGSQVQAEWPGFSQGTGRGYFGGLGHRESDLLRSSEGCQGIKGAMDIIGLVPDYGLDLGMRSAHESAQLVRTCTLPTIAGPRDVGEVITMPELHRNHWSQRVRR</sequence>
<feature type="compositionally biased region" description="Basic and acidic residues" evidence="1">
    <location>
        <begin position="1"/>
        <end position="13"/>
    </location>
</feature>
<dbReference type="EMBL" id="JACGCI010000076">
    <property type="protein sequence ID" value="KAF6747925.1"/>
    <property type="molecule type" value="Genomic_DNA"/>
</dbReference>
<evidence type="ECO:0000313" key="3">
    <source>
        <dbReference type="Proteomes" id="UP000521943"/>
    </source>
</evidence>
<dbReference type="Proteomes" id="UP000521943">
    <property type="component" value="Unassembled WGS sequence"/>
</dbReference>
<evidence type="ECO:0000313" key="2">
    <source>
        <dbReference type="EMBL" id="KAF6747925.1"/>
    </source>
</evidence>
<protein>
    <submittedName>
        <fullName evidence="2">Uncharacterized protein</fullName>
    </submittedName>
</protein>
<organism evidence="2 3">
    <name type="scientific">Ephemerocybe angulata</name>
    <dbReference type="NCBI Taxonomy" id="980116"/>
    <lineage>
        <taxon>Eukaryota</taxon>
        <taxon>Fungi</taxon>
        <taxon>Dikarya</taxon>
        <taxon>Basidiomycota</taxon>
        <taxon>Agaricomycotina</taxon>
        <taxon>Agaricomycetes</taxon>
        <taxon>Agaricomycetidae</taxon>
        <taxon>Agaricales</taxon>
        <taxon>Agaricineae</taxon>
        <taxon>Psathyrellaceae</taxon>
        <taxon>Ephemerocybe</taxon>
    </lineage>
</organism>
<accession>A0A8H6HKA1</accession>
<evidence type="ECO:0000256" key="1">
    <source>
        <dbReference type="SAM" id="MobiDB-lite"/>
    </source>
</evidence>
<dbReference type="AlphaFoldDB" id="A0A8H6HKA1"/>
<comment type="caution">
    <text evidence="2">The sequence shown here is derived from an EMBL/GenBank/DDBJ whole genome shotgun (WGS) entry which is preliminary data.</text>
</comment>
<feature type="region of interest" description="Disordered" evidence="1">
    <location>
        <begin position="1"/>
        <end position="46"/>
    </location>
</feature>
<proteinExistence type="predicted"/>
<keyword evidence="3" id="KW-1185">Reference proteome</keyword>
<feature type="compositionally biased region" description="Basic and acidic residues" evidence="1">
    <location>
        <begin position="24"/>
        <end position="33"/>
    </location>
</feature>
<reference evidence="2 3" key="1">
    <citation type="submission" date="2020-07" db="EMBL/GenBank/DDBJ databases">
        <title>Comparative genomics of pyrophilous fungi reveals a link between fire events and developmental genes.</title>
        <authorList>
            <consortium name="DOE Joint Genome Institute"/>
            <person name="Steindorff A.S."/>
            <person name="Carver A."/>
            <person name="Calhoun S."/>
            <person name="Stillman K."/>
            <person name="Liu H."/>
            <person name="Lipzen A."/>
            <person name="Pangilinan J."/>
            <person name="Labutti K."/>
            <person name="Bruns T.D."/>
            <person name="Grigoriev I.V."/>
        </authorList>
    </citation>
    <scope>NUCLEOTIDE SEQUENCE [LARGE SCALE GENOMIC DNA]</scope>
    <source>
        <strain evidence="2 3">CBS 144469</strain>
    </source>
</reference>
<gene>
    <name evidence="2" type="ORF">DFP72DRAFT_853930</name>
</gene>
<name>A0A8H6HKA1_9AGAR</name>